<dbReference type="Pfam" id="PF01636">
    <property type="entry name" value="APH"/>
    <property type="match status" value="1"/>
</dbReference>
<sequence>MNRPNIYAAVEWIQNAPTEEPGLLRGEDFMLRYAQPESTAAKRLRREADLLPKLAQLDLSVPILLEFYEGGEASPLTTSLQAPVDNPSGIWRYGTAEEPDEVWEQVGAYLQKLHQADAIFASPERRLPEPGSVLVTLRKDGVLSAETATLLGNILEMLRSELSAEPVVNLHGKLTPDRLILDEEDELLGIWDWSHARVGSAPLDFLHLPASATEGILRSYPFPDFPLHLEQTYLQQLLLDLQQAATGDHHALDRITSRSLEWWLRGMTRSSVQN</sequence>
<dbReference type="EMBL" id="RXPE01000002">
    <property type="protein sequence ID" value="RTR30226.1"/>
    <property type="molecule type" value="Genomic_DNA"/>
</dbReference>
<proteinExistence type="predicted"/>
<keyword evidence="3" id="KW-1185">Reference proteome</keyword>
<reference evidence="2 3" key="1">
    <citation type="submission" date="2018-12" db="EMBL/GenBank/DDBJ databases">
        <title>Deinococcus radiophilus ATCC 27603 genome sequencing and assembly.</title>
        <authorList>
            <person name="Maclea K.S."/>
            <person name="Maynard C.R."/>
        </authorList>
    </citation>
    <scope>NUCLEOTIDE SEQUENCE [LARGE SCALE GENOMIC DNA]</scope>
    <source>
        <strain evidence="2 3">ATCC 27603</strain>
    </source>
</reference>
<evidence type="ECO:0000259" key="1">
    <source>
        <dbReference type="Pfam" id="PF01636"/>
    </source>
</evidence>
<dbReference type="PANTHER" id="PTHR21310">
    <property type="entry name" value="AMINOGLYCOSIDE PHOSPHOTRANSFERASE-RELATED-RELATED"/>
    <property type="match status" value="1"/>
</dbReference>
<feature type="domain" description="Aminoglycoside phosphotransferase" evidence="1">
    <location>
        <begin position="28"/>
        <end position="209"/>
    </location>
</feature>
<dbReference type="GO" id="GO:0016740">
    <property type="term" value="F:transferase activity"/>
    <property type="evidence" value="ECO:0007669"/>
    <property type="project" value="UniProtKB-KW"/>
</dbReference>
<name>A0A431W416_9DEIO</name>
<evidence type="ECO:0000313" key="3">
    <source>
        <dbReference type="Proteomes" id="UP000277766"/>
    </source>
</evidence>
<gene>
    <name evidence="2" type="ORF">EJ104_01560</name>
</gene>
<protein>
    <submittedName>
        <fullName evidence="2">Aminoglycoside phosphotransferase family protein</fullName>
    </submittedName>
</protein>
<dbReference type="AlphaFoldDB" id="A0A431W416"/>
<organism evidence="2 3">
    <name type="scientific">Deinococcus radiophilus</name>
    <dbReference type="NCBI Taxonomy" id="32062"/>
    <lineage>
        <taxon>Bacteria</taxon>
        <taxon>Thermotogati</taxon>
        <taxon>Deinococcota</taxon>
        <taxon>Deinococci</taxon>
        <taxon>Deinococcales</taxon>
        <taxon>Deinococcaceae</taxon>
        <taxon>Deinococcus</taxon>
    </lineage>
</organism>
<dbReference type="Gene3D" id="3.90.1200.10">
    <property type="match status" value="1"/>
</dbReference>
<dbReference type="InterPro" id="IPR051678">
    <property type="entry name" value="AGP_Transferase"/>
</dbReference>
<dbReference type="SUPFAM" id="SSF56112">
    <property type="entry name" value="Protein kinase-like (PK-like)"/>
    <property type="match status" value="1"/>
</dbReference>
<comment type="caution">
    <text evidence="2">The sequence shown here is derived from an EMBL/GenBank/DDBJ whole genome shotgun (WGS) entry which is preliminary data.</text>
</comment>
<dbReference type="PANTHER" id="PTHR21310:SF15">
    <property type="entry name" value="AMINOGLYCOSIDE PHOSPHOTRANSFERASE DOMAIN-CONTAINING PROTEIN"/>
    <property type="match status" value="1"/>
</dbReference>
<dbReference type="InterPro" id="IPR011009">
    <property type="entry name" value="Kinase-like_dom_sf"/>
</dbReference>
<evidence type="ECO:0000313" key="2">
    <source>
        <dbReference type="EMBL" id="RTR30226.1"/>
    </source>
</evidence>
<dbReference type="RefSeq" id="WP_126351007.1">
    <property type="nucleotide sequence ID" value="NZ_CP086380.1"/>
</dbReference>
<keyword evidence="2" id="KW-0808">Transferase</keyword>
<dbReference type="InterPro" id="IPR002575">
    <property type="entry name" value="Aminoglycoside_PTrfase"/>
</dbReference>
<accession>A0A431W416</accession>
<dbReference type="Proteomes" id="UP000277766">
    <property type="component" value="Unassembled WGS sequence"/>
</dbReference>